<dbReference type="InterPro" id="IPR050816">
    <property type="entry name" value="Flavin-dep_Halogenase_NPB"/>
</dbReference>
<name>A0ABT0N4H9_9GAMM</name>
<dbReference type="PIRSF" id="PIRSF011396">
    <property type="entry name" value="Trp_halogenase"/>
    <property type="match status" value="1"/>
</dbReference>
<dbReference type="InterPro" id="IPR006905">
    <property type="entry name" value="Flavin_halogenase"/>
</dbReference>
<dbReference type="Gene3D" id="3.50.50.60">
    <property type="entry name" value="FAD/NAD(P)-binding domain"/>
    <property type="match status" value="1"/>
</dbReference>
<proteinExistence type="predicted"/>
<dbReference type="Pfam" id="PF04820">
    <property type="entry name" value="Trp_halogenase"/>
    <property type="match status" value="1"/>
</dbReference>
<protein>
    <submittedName>
        <fullName evidence="1">Tryptophan 7-halogenase</fullName>
    </submittedName>
</protein>
<dbReference type="PANTHER" id="PTHR43747:SF4">
    <property type="entry name" value="FLAVIN-DEPENDENT TRYPTOPHAN HALOGENASE"/>
    <property type="match status" value="1"/>
</dbReference>
<dbReference type="EMBL" id="JAKIKT010000002">
    <property type="protein sequence ID" value="MCL2913344.1"/>
    <property type="molecule type" value="Genomic_DNA"/>
</dbReference>
<dbReference type="PANTHER" id="PTHR43747">
    <property type="entry name" value="FAD-BINDING PROTEIN"/>
    <property type="match status" value="1"/>
</dbReference>
<evidence type="ECO:0000313" key="2">
    <source>
        <dbReference type="Proteomes" id="UP001202831"/>
    </source>
</evidence>
<dbReference type="InterPro" id="IPR036188">
    <property type="entry name" value="FAD/NAD-bd_sf"/>
</dbReference>
<reference evidence="1 2" key="1">
    <citation type="submission" date="2022-01" db="EMBL/GenBank/DDBJ databases">
        <title>Whole genome-based taxonomy of the Shewanellaceae.</title>
        <authorList>
            <person name="Martin-Rodriguez A.J."/>
        </authorList>
    </citation>
    <scope>NUCLEOTIDE SEQUENCE [LARGE SCALE GENOMIC DNA]</scope>
    <source>
        <strain evidence="1 2">DSM 21332</strain>
    </source>
</reference>
<organism evidence="1 2">
    <name type="scientific">Shewanella corallii</name>
    <dbReference type="NCBI Taxonomy" id="560080"/>
    <lineage>
        <taxon>Bacteria</taxon>
        <taxon>Pseudomonadati</taxon>
        <taxon>Pseudomonadota</taxon>
        <taxon>Gammaproteobacteria</taxon>
        <taxon>Alteromonadales</taxon>
        <taxon>Shewanellaceae</taxon>
        <taxon>Shewanella</taxon>
    </lineage>
</organism>
<dbReference type="InterPro" id="IPR033856">
    <property type="entry name" value="Trp_halogen"/>
</dbReference>
<keyword evidence="2" id="KW-1185">Reference proteome</keyword>
<dbReference type="SUPFAM" id="SSF51905">
    <property type="entry name" value="FAD/NAD(P)-binding domain"/>
    <property type="match status" value="1"/>
</dbReference>
<evidence type="ECO:0000313" key="1">
    <source>
        <dbReference type="EMBL" id="MCL2913344.1"/>
    </source>
</evidence>
<sequence>MEIKKIAILGGGTAGWIAANHLGAQLSADPDCEITVIESENIPTIGVGEGTVPYITKGLQRFGISEAELLVSCDATFKQGIKFAQWLCPETHGDNFYYHPFDSPYPGGFDITPFWLTKAGERDFGDVGIQARIAEAGFAPKRISQPEYQGDLAYAYHFDAKKFADLLSRNAIKRFGVCQVNATIVDGRVDEDGNIQCLFDEQGNEHEFDFYVDCSGFHSVLLSKVLGVPFLDKSSQLFTDKALVQQVPLCDGQQLNPYTTATAHKAGWIWDIPLTTRRGTGFVYSSQDMSEQEALSLYADYLGISPDGFNPRRIDMAIGYREKFWQGNCVALGLAQGFVEPLEATSILVTDFCAELLARTIPESKQEVPPHRDYFNQVGCYVWERVIDFIKLHYCLSDRTDSDFWERNRDPKTWSSELTSRLAKFKSIHPQQTDFFSQFDLFNEKNFLYVLYGMKYVTKVPLLLPQQLEQSESLMRNNTEIVKKAPQFLLGHKEWLEKLKLHYEKEFGHG</sequence>
<gene>
    <name evidence="1" type="ORF">L2725_06030</name>
</gene>
<comment type="caution">
    <text evidence="1">The sequence shown here is derived from an EMBL/GenBank/DDBJ whole genome shotgun (WGS) entry which is preliminary data.</text>
</comment>
<accession>A0ABT0N4H9</accession>
<dbReference type="Proteomes" id="UP001202831">
    <property type="component" value="Unassembled WGS sequence"/>
</dbReference>